<organism evidence="1 2">
    <name type="scientific">Vibrio jasicida</name>
    <dbReference type="NCBI Taxonomy" id="766224"/>
    <lineage>
        <taxon>Bacteria</taxon>
        <taxon>Pseudomonadati</taxon>
        <taxon>Pseudomonadota</taxon>
        <taxon>Gammaproteobacteria</taxon>
        <taxon>Vibrionales</taxon>
        <taxon>Vibrionaceae</taxon>
        <taxon>Vibrio</taxon>
    </lineage>
</organism>
<name>A0AAU9QWF9_9VIBR</name>
<dbReference type="InterPro" id="IPR016875">
    <property type="entry name" value="UCP028200"/>
</dbReference>
<proteinExistence type="predicted"/>
<dbReference type="AlphaFoldDB" id="A0AAU9QWF9"/>
<gene>
    <name evidence="1" type="ORF">THF1A12_70119</name>
</gene>
<protein>
    <recommendedName>
        <fullName evidence="3">DNA polymerase III subunit alpha</fullName>
    </recommendedName>
</protein>
<dbReference type="EMBL" id="CAKMUD010000127">
    <property type="protein sequence ID" value="CAH1603400.1"/>
    <property type="molecule type" value="Genomic_DNA"/>
</dbReference>
<dbReference type="Proteomes" id="UP001295462">
    <property type="component" value="Unassembled WGS sequence"/>
</dbReference>
<dbReference type="PROSITE" id="PS51257">
    <property type="entry name" value="PROKAR_LIPOPROTEIN"/>
    <property type="match status" value="1"/>
</dbReference>
<accession>A0AAU9QWF9</accession>
<evidence type="ECO:0008006" key="3">
    <source>
        <dbReference type="Google" id="ProtNLM"/>
    </source>
</evidence>
<dbReference type="Pfam" id="PF19795">
    <property type="entry name" value="DUF6279"/>
    <property type="match status" value="1"/>
</dbReference>
<comment type="caution">
    <text evidence="1">The sequence shown here is derived from an EMBL/GenBank/DDBJ whole genome shotgun (WGS) entry which is preliminary data.</text>
</comment>
<evidence type="ECO:0000313" key="2">
    <source>
        <dbReference type="Proteomes" id="UP001295462"/>
    </source>
</evidence>
<reference evidence="1" key="1">
    <citation type="submission" date="2022-01" db="EMBL/GenBank/DDBJ databases">
        <authorList>
            <person name="Lagorce A."/>
        </authorList>
    </citation>
    <scope>NUCLEOTIDE SEQUENCE</scope>
    <source>
        <strain evidence="1">Th15_F1_A12</strain>
    </source>
</reference>
<dbReference type="PIRSF" id="PIRSF028200">
    <property type="entry name" value="UCP028200"/>
    <property type="match status" value="1"/>
</dbReference>
<evidence type="ECO:0000313" key="1">
    <source>
        <dbReference type="EMBL" id="CAH1603400.1"/>
    </source>
</evidence>
<sequence>MKFKSLSNKAVRYGFVLISIVLLAGCAKKFLYSNIDWVVIEYLDDYVSLDGEQESLLEERILLLADWHKEEELPLYIDHLKQLESLNKDNVTLESLQANRDQMRDHYQRLVSKAAPDLFSLSMQLDTKQESEFVDSVKERYKERDEKYAGKTEQELREIVLENTEEWMEEWLGKLSNQQKVRAKQLSKEVIINSPLWRDYRSSIIQELEYLFENKTNTVVYQQVFMKLLFEPESYYSDQLRDNIDRNIELTDQFTLDISQSMSDKQWRHFHGKIREWRELAEELLN</sequence>
<dbReference type="RefSeq" id="WP_038877598.1">
    <property type="nucleotide sequence ID" value="NZ_BBKZ01000055.1"/>
</dbReference>